<feature type="domain" description="PEP-utilising enzyme mobile" evidence="22">
    <location>
        <begin position="152"/>
        <end position="224"/>
    </location>
</feature>
<feature type="binding site" evidence="20">
    <location>
        <position position="430"/>
    </location>
    <ligand>
        <name>Mg(2+)</name>
        <dbReference type="ChEBI" id="CHEBI:18420"/>
    </ligand>
</feature>
<dbReference type="InterPro" id="IPR018274">
    <property type="entry name" value="PEP_util_AS"/>
</dbReference>
<dbReference type="PROSITE" id="PS00370">
    <property type="entry name" value="PEP_ENZYMES_PHOS_SITE"/>
    <property type="match status" value="1"/>
</dbReference>
<organism evidence="25 26">
    <name type="scientific">Alkalibacter rhizosphaerae</name>
    <dbReference type="NCBI Taxonomy" id="2815577"/>
    <lineage>
        <taxon>Bacteria</taxon>
        <taxon>Bacillati</taxon>
        <taxon>Bacillota</taxon>
        <taxon>Clostridia</taxon>
        <taxon>Eubacteriales</taxon>
        <taxon>Eubacteriaceae</taxon>
        <taxon>Alkalibacter</taxon>
    </lineage>
</organism>
<feature type="binding site" evidence="19">
    <location>
        <position position="464"/>
    </location>
    <ligand>
        <name>phosphoenolpyruvate</name>
        <dbReference type="ChEBI" id="CHEBI:58702"/>
    </ligand>
</feature>
<evidence type="ECO:0000313" key="25">
    <source>
        <dbReference type="EMBL" id="QSX07907.1"/>
    </source>
</evidence>
<feature type="binding site" evidence="19">
    <location>
        <begin position="453"/>
        <end position="454"/>
    </location>
    <ligand>
        <name>phosphoenolpyruvate</name>
        <dbReference type="ChEBI" id="CHEBI:58702"/>
    </ligand>
</feature>
<protein>
    <recommendedName>
        <fullName evidence="7 17">Phosphoenolpyruvate-protein phosphotransferase</fullName>
        <ecNumber evidence="6 17">2.7.3.9</ecNumber>
    </recommendedName>
    <alternativeName>
        <fullName evidence="16 17">Phosphotransferase system, enzyme I</fullName>
    </alternativeName>
</protein>
<dbReference type="InterPro" id="IPR036618">
    <property type="entry name" value="PtsI_HPr-bd_sf"/>
</dbReference>
<dbReference type="InterPro" id="IPR000121">
    <property type="entry name" value="PEP_util_C"/>
</dbReference>
<evidence type="ECO:0000256" key="11">
    <source>
        <dbReference type="ARBA" id="ARBA00022679"/>
    </source>
</evidence>
<keyword evidence="26" id="KW-1185">Reference proteome</keyword>
<evidence type="ECO:0000256" key="7">
    <source>
        <dbReference type="ARBA" id="ARBA00016544"/>
    </source>
</evidence>
<feature type="active site" description="Proton donor" evidence="18">
    <location>
        <position position="503"/>
    </location>
</feature>
<evidence type="ECO:0000256" key="15">
    <source>
        <dbReference type="ARBA" id="ARBA00022842"/>
    </source>
</evidence>
<evidence type="ECO:0000256" key="20">
    <source>
        <dbReference type="PIRSR" id="PIRSR000732-3"/>
    </source>
</evidence>
<evidence type="ECO:0000256" key="21">
    <source>
        <dbReference type="SAM" id="Coils"/>
    </source>
</evidence>
<dbReference type="GO" id="GO:0009401">
    <property type="term" value="P:phosphoenolpyruvate-dependent sugar phosphotransferase system"/>
    <property type="evidence" value="ECO:0007669"/>
    <property type="project" value="UniProtKB-KW"/>
</dbReference>
<evidence type="ECO:0000256" key="13">
    <source>
        <dbReference type="ARBA" id="ARBA00022723"/>
    </source>
</evidence>
<keyword evidence="12 17" id="KW-0598">Phosphotransferase system</keyword>
<name>A0A974XDL9_9FIRM</name>
<dbReference type="InterPro" id="IPR008279">
    <property type="entry name" value="PEP-util_enz_mobile_dom"/>
</dbReference>
<keyword evidence="9 17" id="KW-0963">Cytoplasm</keyword>
<feature type="coiled-coil region" evidence="21">
    <location>
        <begin position="32"/>
        <end position="70"/>
    </location>
</feature>
<dbReference type="KEGG" id="alka:J0B03_08825"/>
<dbReference type="PIRSF" id="PIRSF000732">
    <property type="entry name" value="PTS_enzyme_I"/>
    <property type="match status" value="1"/>
</dbReference>
<evidence type="ECO:0000259" key="22">
    <source>
        <dbReference type="Pfam" id="PF00391"/>
    </source>
</evidence>
<dbReference type="PANTHER" id="PTHR46244">
    <property type="entry name" value="PHOSPHOENOLPYRUVATE-PROTEIN PHOSPHOTRANSFERASE"/>
    <property type="match status" value="1"/>
</dbReference>
<evidence type="ECO:0000256" key="4">
    <source>
        <dbReference type="ARBA" id="ARBA00004496"/>
    </source>
</evidence>
<sequence length="578" mass="63706">MMKNGIGASPGIAIAKAFVLKHEEIIIQTEPAESTAAEMERLDKALVQSKEQLGKIYEKAAQELGEEEARIFTAHLMVLDDPEFVGQIREVIEGQSLAADNATKQVTDMFVGIFDAMEDEYMKERAADIRDVGGRLIRNILGIKDPDLSTIQDEVIIIAYDLTPSDTALMNKEKVLGFATDIGGRTSHTAIMARSLEIPAVLGLKDITTGAKDGDLVIVDGNSGEVLVDPDEETRKAYEKKQEEYLAFVEELAQLKELPAKTLDGTEVELVGNIGTPKDVEGILRNGGTGVGLYRTEFLYMDSDKMPDEEKQYKAYKEVLESMGEHPVIIRTLDIGGDKKLPYLKLEDEMNPFLGLRAVRLCFVEEELFKTQLRAILRAGVYGNAHIMFPMISNVQEVRQAKAILEECKEELKKEGISFDENIKVGIMVEIPSAAVTADIIAKEVDFFSIGTNDLCQYALAVDRMNETVSYLYQPLSPAILRLVKMVIEASHQGKAAKFTGMCGELAGDPRAALILLGLGLDEFSMSGSSIPQIKKIIRSVSMEQAKEIAEKALTLDTEEAVVAMVEEELKNLDITLM</sequence>
<feature type="binding site" evidence="19">
    <location>
        <position position="331"/>
    </location>
    <ligand>
        <name>phosphoenolpyruvate</name>
        <dbReference type="ChEBI" id="CHEBI:58702"/>
    </ligand>
</feature>
<evidence type="ECO:0000256" key="18">
    <source>
        <dbReference type="PIRSR" id="PIRSR000732-1"/>
    </source>
</evidence>
<evidence type="ECO:0000256" key="8">
    <source>
        <dbReference type="ARBA" id="ARBA00022448"/>
    </source>
</evidence>
<evidence type="ECO:0000256" key="14">
    <source>
        <dbReference type="ARBA" id="ARBA00022777"/>
    </source>
</evidence>
<dbReference type="PANTHER" id="PTHR46244:SF3">
    <property type="entry name" value="PHOSPHOENOLPYRUVATE-PROTEIN PHOSPHOTRANSFERASE"/>
    <property type="match status" value="1"/>
</dbReference>
<evidence type="ECO:0000256" key="2">
    <source>
        <dbReference type="ARBA" id="ARBA00001946"/>
    </source>
</evidence>
<evidence type="ECO:0000259" key="23">
    <source>
        <dbReference type="Pfam" id="PF02896"/>
    </source>
</evidence>
<dbReference type="Pfam" id="PF02896">
    <property type="entry name" value="PEP-utilizers_C"/>
    <property type="match status" value="1"/>
</dbReference>
<feature type="domain" description="PEP-utilising enzyme C-terminal" evidence="23">
    <location>
        <begin position="250"/>
        <end position="541"/>
    </location>
</feature>
<evidence type="ECO:0000313" key="26">
    <source>
        <dbReference type="Proteomes" id="UP000663499"/>
    </source>
</evidence>
<dbReference type="InterPro" id="IPR006318">
    <property type="entry name" value="PTS_EI-like"/>
</dbReference>
<feature type="binding site" evidence="19">
    <location>
        <position position="295"/>
    </location>
    <ligand>
        <name>phosphoenolpyruvate</name>
        <dbReference type="ChEBI" id="CHEBI:58702"/>
    </ligand>
</feature>
<dbReference type="GO" id="GO:0005737">
    <property type="term" value="C:cytoplasm"/>
    <property type="evidence" value="ECO:0007669"/>
    <property type="project" value="UniProtKB-SubCell"/>
</dbReference>
<evidence type="ECO:0000256" key="9">
    <source>
        <dbReference type="ARBA" id="ARBA00022490"/>
    </source>
</evidence>
<dbReference type="EC" id="2.7.3.9" evidence="6 17"/>
<dbReference type="FunFam" id="3.20.20.60:FF:000007">
    <property type="entry name" value="Phosphoenolpyruvate-protein phosphotransferase"/>
    <property type="match status" value="1"/>
</dbReference>
<keyword evidence="21" id="KW-0175">Coiled coil</keyword>
<dbReference type="GO" id="GO:0046872">
    <property type="term" value="F:metal ion binding"/>
    <property type="evidence" value="ECO:0007669"/>
    <property type="project" value="UniProtKB-KW"/>
</dbReference>
<dbReference type="InterPro" id="IPR050499">
    <property type="entry name" value="PEP-utilizing_PTS_enzyme"/>
</dbReference>
<dbReference type="InterPro" id="IPR015813">
    <property type="entry name" value="Pyrv/PenolPyrv_kinase-like_dom"/>
</dbReference>
<comment type="catalytic activity">
    <reaction evidence="1 17">
        <text>L-histidyl-[protein] + phosphoenolpyruvate = N(pros)-phospho-L-histidyl-[protein] + pyruvate</text>
        <dbReference type="Rhea" id="RHEA:23880"/>
        <dbReference type="Rhea" id="RHEA-COMP:9745"/>
        <dbReference type="Rhea" id="RHEA-COMP:9746"/>
        <dbReference type="ChEBI" id="CHEBI:15361"/>
        <dbReference type="ChEBI" id="CHEBI:29979"/>
        <dbReference type="ChEBI" id="CHEBI:58702"/>
        <dbReference type="ChEBI" id="CHEBI:64837"/>
        <dbReference type="EC" id="2.7.3.9"/>
    </reaction>
</comment>
<dbReference type="SUPFAM" id="SSF47831">
    <property type="entry name" value="Enzyme I of the PEP:sugar phosphotransferase system HPr-binding (sub)domain"/>
    <property type="match status" value="1"/>
</dbReference>
<dbReference type="InterPro" id="IPR023151">
    <property type="entry name" value="PEP_util_CS"/>
</dbReference>
<evidence type="ECO:0000256" key="12">
    <source>
        <dbReference type="ARBA" id="ARBA00022683"/>
    </source>
</evidence>
<evidence type="ECO:0000256" key="10">
    <source>
        <dbReference type="ARBA" id="ARBA00022597"/>
    </source>
</evidence>
<evidence type="ECO:0000256" key="3">
    <source>
        <dbReference type="ARBA" id="ARBA00002728"/>
    </source>
</evidence>
<evidence type="ECO:0000256" key="1">
    <source>
        <dbReference type="ARBA" id="ARBA00000683"/>
    </source>
</evidence>
<dbReference type="Pfam" id="PF00391">
    <property type="entry name" value="PEP-utilizers"/>
    <property type="match status" value="1"/>
</dbReference>
<dbReference type="Gene3D" id="3.20.20.60">
    <property type="entry name" value="Phosphoenolpyruvate-binding domains"/>
    <property type="match status" value="1"/>
</dbReference>
<keyword evidence="11 17" id="KW-0808">Transferase</keyword>
<dbReference type="InterPro" id="IPR040442">
    <property type="entry name" value="Pyrv_kinase-like_dom_sf"/>
</dbReference>
<evidence type="ECO:0000256" key="16">
    <source>
        <dbReference type="ARBA" id="ARBA00033235"/>
    </source>
</evidence>
<dbReference type="AlphaFoldDB" id="A0A974XDL9"/>
<keyword evidence="13 17" id="KW-0479">Metal-binding</keyword>
<keyword evidence="8 17" id="KW-0813">Transport</keyword>
<dbReference type="PRINTS" id="PR01736">
    <property type="entry name" value="PHPHTRNFRASE"/>
</dbReference>
<dbReference type="InterPro" id="IPR036637">
    <property type="entry name" value="Phosphohistidine_dom_sf"/>
</dbReference>
<dbReference type="GO" id="GO:0008965">
    <property type="term" value="F:phosphoenolpyruvate-protein phosphotransferase activity"/>
    <property type="evidence" value="ECO:0007669"/>
    <property type="project" value="UniProtKB-EC"/>
</dbReference>
<accession>A0A974XDL9</accession>
<keyword evidence="10 17" id="KW-0762">Sugar transport</keyword>
<dbReference type="Proteomes" id="UP000663499">
    <property type="component" value="Chromosome"/>
</dbReference>
<dbReference type="NCBIfam" id="TIGR01417">
    <property type="entry name" value="PTS_I_fam"/>
    <property type="match status" value="1"/>
</dbReference>
<evidence type="ECO:0000256" key="19">
    <source>
        <dbReference type="PIRSR" id="PIRSR000732-2"/>
    </source>
</evidence>
<proteinExistence type="inferred from homology"/>
<dbReference type="InterPro" id="IPR024692">
    <property type="entry name" value="PTS_EI"/>
</dbReference>
<gene>
    <name evidence="25" type="primary">ptsP</name>
    <name evidence="25" type="ORF">J0B03_08825</name>
</gene>
<comment type="function">
    <text evidence="3 17">General (non sugar-specific) component of the phosphoenolpyruvate-dependent sugar phosphotransferase system (sugar PTS). This major carbohydrate active-transport system catalyzes the phosphorylation of incoming sugar substrates concomitantly with their translocation across the cell membrane. Enzyme I transfers the phosphoryl group from phosphoenolpyruvate (PEP) to the phosphoryl carrier protein (HPr).</text>
</comment>
<reference evidence="25" key="1">
    <citation type="submission" date="2021-03" db="EMBL/GenBank/DDBJ databases">
        <title>Alkalibacter marinus sp. nov., isolated from tidal flat sediment.</title>
        <authorList>
            <person name="Namirimu T."/>
            <person name="Yang J.-A."/>
            <person name="Yang S.-H."/>
            <person name="Kim Y.-J."/>
            <person name="Kwon K.K."/>
        </authorList>
    </citation>
    <scope>NUCLEOTIDE SEQUENCE</scope>
    <source>
        <strain evidence="25">ES005</strain>
    </source>
</reference>
<dbReference type="Gene3D" id="3.50.30.10">
    <property type="entry name" value="Phosphohistidine domain"/>
    <property type="match status" value="1"/>
</dbReference>
<comment type="cofactor">
    <cofactor evidence="2 17 20">
        <name>Mg(2+)</name>
        <dbReference type="ChEBI" id="CHEBI:18420"/>
    </cofactor>
</comment>
<dbReference type="Gene3D" id="1.10.274.10">
    <property type="entry name" value="PtsI, HPr-binding domain"/>
    <property type="match status" value="1"/>
</dbReference>
<evidence type="ECO:0000256" key="5">
    <source>
        <dbReference type="ARBA" id="ARBA00007837"/>
    </source>
</evidence>
<feature type="active site" description="Tele-phosphohistidine intermediate" evidence="18">
    <location>
        <position position="188"/>
    </location>
</feature>
<comment type="subcellular location">
    <subcellularLocation>
        <location evidence="4 17">Cytoplasm</location>
    </subcellularLocation>
</comment>
<keyword evidence="14 17" id="KW-0418">Kinase</keyword>
<dbReference type="SUPFAM" id="SSF51621">
    <property type="entry name" value="Phosphoenolpyruvate/pyruvate domain"/>
    <property type="match status" value="1"/>
</dbReference>
<dbReference type="Pfam" id="PF05524">
    <property type="entry name" value="PEP-utilisers_N"/>
    <property type="match status" value="1"/>
</dbReference>
<evidence type="ECO:0000256" key="6">
    <source>
        <dbReference type="ARBA" id="ARBA00012232"/>
    </source>
</evidence>
<evidence type="ECO:0000256" key="17">
    <source>
        <dbReference type="PIRNR" id="PIRNR000732"/>
    </source>
</evidence>
<keyword evidence="15 17" id="KW-0460">Magnesium</keyword>
<dbReference type="SUPFAM" id="SSF52009">
    <property type="entry name" value="Phosphohistidine domain"/>
    <property type="match status" value="1"/>
</dbReference>
<dbReference type="PROSITE" id="PS00742">
    <property type="entry name" value="PEP_ENZYMES_2"/>
    <property type="match status" value="1"/>
</dbReference>
<dbReference type="GO" id="GO:0016301">
    <property type="term" value="F:kinase activity"/>
    <property type="evidence" value="ECO:0007669"/>
    <property type="project" value="UniProtKB-KW"/>
</dbReference>
<dbReference type="InterPro" id="IPR008731">
    <property type="entry name" value="PTS_EIN"/>
</dbReference>
<comment type="similarity">
    <text evidence="5 17">Belongs to the PEP-utilizing enzyme family.</text>
</comment>
<feature type="domain" description="Phosphotransferase system enzyme I N-terminal" evidence="24">
    <location>
        <begin position="4"/>
        <end position="125"/>
    </location>
</feature>
<feature type="binding site" evidence="20">
    <location>
        <position position="454"/>
    </location>
    <ligand>
        <name>Mg(2+)</name>
        <dbReference type="ChEBI" id="CHEBI:18420"/>
    </ligand>
</feature>
<evidence type="ECO:0000259" key="24">
    <source>
        <dbReference type="Pfam" id="PF05524"/>
    </source>
</evidence>
<dbReference type="EMBL" id="CP071444">
    <property type="protein sequence ID" value="QSX07907.1"/>
    <property type="molecule type" value="Genomic_DNA"/>
</dbReference>